<feature type="compositionally biased region" description="Basic and acidic residues" evidence="1">
    <location>
        <begin position="258"/>
        <end position="276"/>
    </location>
</feature>
<evidence type="ECO:0000313" key="4">
    <source>
        <dbReference type="WBParaSite" id="nRc.2.0.1.t04647-RA"/>
    </source>
</evidence>
<keyword evidence="2" id="KW-0732">Signal</keyword>
<keyword evidence="3" id="KW-1185">Reference proteome</keyword>
<proteinExistence type="predicted"/>
<protein>
    <submittedName>
        <fullName evidence="4">Uncharacterized protein</fullName>
    </submittedName>
</protein>
<evidence type="ECO:0000256" key="2">
    <source>
        <dbReference type="SAM" id="SignalP"/>
    </source>
</evidence>
<evidence type="ECO:0000256" key="1">
    <source>
        <dbReference type="SAM" id="MobiDB-lite"/>
    </source>
</evidence>
<organism evidence="3 4">
    <name type="scientific">Romanomermis culicivorax</name>
    <name type="common">Nematode worm</name>
    <dbReference type="NCBI Taxonomy" id="13658"/>
    <lineage>
        <taxon>Eukaryota</taxon>
        <taxon>Metazoa</taxon>
        <taxon>Ecdysozoa</taxon>
        <taxon>Nematoda</taxon>
        <taxon>Enoplea</taxon>
        <taxon>Dorylaimia</taxon>
        <taxon>Mermithida</taxon>
        <taxon>Mermithoidea</taxon>
        <taxon>Mermithidae</taxon>
        <taxon>Romanomermis</taxon>
    </lineage>
</organism>
<feature type="region of interest" description="Disordered" evidence="1">
    <location>
        <begin position="227"/>
        <end position="278"/>
    </location>
</feature>
<feature type="chain" id="PRO_5036733566" evidence="2">
    <location>
        <begin position="21"/>
        <end position="291"/>
    </location>
</feature>
<dbReference type="AlphaFoldDB" id="A0A915HTC7"/>
<feature type="signal peptide" evidence="2">
    <location>
        <begin position="1"/>
        <end position="20"/>
    </location>
</feature>
<evidence type="ECO:0000313" key="3">
    <source>
        <dbReference type="Proteomes" id="UP000887565"/>
    </source>
</evidence>
<sequence length="291" mass="31036">MMMNKIFTCFLALFGGSVLCQNCDFMVVHQCMQSSNGSADPMAGMKAAMDNCFTSAGCTVPQKPSNAVEQCRKQVQDTIKNDIQTCVQAQFPSFSFPPWNQSLQQQGGWIGRDEHGGGGHSGEKRGDQGFQAILNQSCPDSASAQKVQSCMDNLRSSMKSGSRPGFSKSQMCAKKASCMNQLSSACQTQWTQIKSQLCTCTKNEISTKSAALQAQLQACSSSSTTTVQPAAASVGKGSSKNRGKSGDNRSMGQGKMGRSGERGQGRGGGGDREEGLQKMGEWFCKDPCSNN</sequence>
<dbReference type="Proteomes" id="UP000887565">
    <property type="component" value="Unplaced"/>
</dbReference>
<name>A0A915HTC7_ROMCU</name>
<reference evidence="4" key="1">
    <citation type="submission" date="2022-11" db="UniProtKB">
        <authorList>
            <consortium name="WormBaseParasite"/>
        </authorList>
    </citation>
    <scope>IDENTIFICATION</scope>
</reference>
<dbReference type="WBParaSite" id="nRc.2.0.1.t04647-RA">
    <property type="protein sequence ID" value="nRc.2.0.1.t04647-RA"/>
    <property type="gene ID" value="nRc.2.0.1.g04647"/>
</dbReference>
<accession>A0A915HTC7</accession>